<reference evidence="2 3" key="1">
    <citation type="submission" date="2018-06" db="EMBL/GenBank/DDBJ databases">
        <title>Genomic Encyclopedia of Archaeal and Bacterial Type Strains, Phase II (KMG-II): from individual species to whole genera.</title>
        <authorList>
            <person name="Goeker M."/>
        </authorList>
    </citation>
    <scope>NUCLEOTIDE SEQUENCE [LARGE SCALE GENOMIC DNA]</scope>
    <source>
        <strain evidence="2 3">DSM 17205</strain>
    </source>
</reference>
<evidence type="ECO:0000313" key="3">
    <source>
        <dbReference type="Proteomes" id="UP000248584"/>
    </source>
</evidence>
<evidence type="ECO:0008006" key="4">
    <source>
        <dbReference type="Google" id="ProtNLM"/>
    </source>
</evidence>
<name>A0ABX5PTL6_9FLAO</name>
<feature type="signal peptide" evidence="1">
    <location>
        <begin position="1"/>
        <end position="28"/>
    </location>
</feature>
<keyword evidence="3" id="KW-1185">Reference proteome</keyword>
<dbReference type="EMBL" id="QKZR01000013">
    <property type="protein sequence ID" value="PZX36253.1"/>
    <property type="molecule type" value="Genomic_DNA"/>
</dbReference>
<gene>
    <name evidence="2" type="ORF">LX97_03464</name>
</gene>
<evidence type="ECO:0000313" key="2">
    <source>
        <dbReference type="EMBL" id="PZX36253.1"/>
    </source>
</evidence>
<protein>
    <recommendedName>
        <fullName evidence="4">Secreted protein</fullName>
    </recommendedName>
</protein>
<accession>A0ABX5PTL6</accession>
<evidence type="ECO:0000256" key="1">
    <source>
        <dbReference type="SAM" id="SignalP"/>
    </source>
</evidence>
<keyword evidence="1" id="KW-0732">Signal</keyword>
<dbReference type="Proteomes" id="UP000248584">
    <property type="component" value="Unassembled WGS sequence"/>
</dbReference>
<organism evidence="2 3">
    <name type="scientific">Nonlabens dokdonensis</name>
    <dbReference type="NCBI Taxonomy" id="328515"/>
    <lineage>
        <taxon>Bacteria</taxon>
        <taxon>Pseudomonadati</taxon>
        <taxon>Bacteroidota</taxon>
        <taxon>Flavobacteriia</taxon>
        <taxon>Flavobacteriales</taxon>
        <taxon>Flavobacteriaceae</taxon>
        <taxon>Nonlabens</taxon>
    </lineage>
</organism>
<proteinExistence type="predicted"/>
<comment type="caution">
    <text evidence="2">The sequence shown here is derived from an EMBL/GenBank/DDBJ whole genome shotgun (WGS) entry which is preliminary data.</text>
</comment>
<feature type="chain" id="PRO_5047506047" description="Secreted protein" evidence="1">
    <location>
        <begin position="29"/>
        <end position="192"/>
    </location>
</feature>
<sequence length="192" mass="21898">MNHKKKFKKNKIAFIFCFLFGLLSQTIAAQNQQAVSHTEHHKNSFSILVGHAHISQGIQNEKTKWLALPSWMMSYNRSLSKKWSIGIHTDIIIEDFVVQDLSRNAEEGAIIERSYPISLVAATTFKPIHQLGIIAGVGIEYAEEETFTLVRLGLEPNIKINSKYEVIFNLSYDLKFNAYDNWNLGVGIVRIF</sequence>